<accession>A0AA88YNW8</accession>
<dbReference type="InterPro" id="IPR006904">
    <property type="entry name" value="DUF716"/>
</dbReference>
<dbReference type="EMBL" id="VSWD01000005">
    <property type="protein sequence ID" value="KAK3103415.1"/>
    <property type="molecule type" value="Genomic_DNA"/>
</dbReference>
<evidence type="ECO:0000256" key="2">
    <source>
        <dbReference type="ARBA" id="ARBA00006948"/>
    </source>
</evidence>
<evidence type="ECO:0008006" key="9">
    <source>
        <dbReference type="Google" id="ProtNLM"/>
    </source>
</evidence>
<dbReference type="PANTHER" id="PTHR16007:SF15">
    <property type="entry name" value="TRANSMEMBRANE PROTEIN 45B"/>
    <property type="match status" value="1"/>
</dbReference>
<gene>
    <name evidence="7" type="ORF">FSP39_019039</name>
</gene>
<comment type="caution">
    <text evidence="7">The sequence shown here is derived from an EMBL/GenBank/DDBJ whole genome shotgun (WGS) entry which is preliminary data.</text>
</comment>
<sequence length="287" mass="32886">MGTFGGHALPGSFFIIFALWWTIQMFYQHFLSIRRKSQFRSTVTYPPSCLCGKVRKWPIEAIVKLVFVLVGFSLEIITGSINGKFFVLGNGQHATMFFFFGMSAGIDLLLHYKVSCIPKDLDYIALLLAVSIEGLLFHFHLHGRNELDVRLHTFLIYTIVLNMLAICFEIRFRHSLLAALGRAYCFFLQGTWFWQIGFILYNPDPNAEKWKGDDHDELMIATMFFTWHVGAVFLIMLVIGGVEACFLKHYNNFDKDEAFEILIKSDSNGHTPNSMKDDVCSDSDAEF</sequence>
<feature type="transmembrane region" description="Helical" evidence="6">
    <location>
        <begin position="123"/>
        <end position="142"/>
    </location>
</feature>
<evidence type="ECO:0000256" key="6">
    <source>
        <dbReference type="SAM" id="Phobius"/>
    </source>
</evidence>
<keyword evidence="3 6" id="KW-0812">Transmembrane</keyword>
<feature type="transmembrane region" description="Helical" evidence="6">
    <location>
        <begin position="154"/>
        <end position="172"/>
    </location>
</feature>
<dbReference type="Pfam" id="PF04819">
    <property type="entry name" value="DUF716"/>
    <property type="match status" value="1"/>
</dbReference>
<evidence type="ECO:0000256" key="5">
    <source>
        <dbReference type="ARBA" id="ARBA00023136"/>
    </source>
</evidence>
<reference evidence="7" key="1">
    <citation type="submission" date="2019-08" db="EMBL/GenBank/DDBJ databases">
        <title>The improved chromosome-level genome for the pearl oyster Pinctada fucata martensii using PacBio sequencing and Hi-C.</title>
        <authorList>
            <person name="Zheng Z."/>
        </authorList>
    </citation>
    <scope>NUCLEOTIDE SEQUENCE</scope>
    <source>
        <strain evidence="7">ZZ-2019</strain>
        <tissue evidence="7">Adductor muscle</tissue>
    </source>
</reference>
<name>A0AA88YNW8_PINIB</name>
<dbReference type="AlphaFoldDB" id="A0AA88YNW8"/>
<protein>
    <recommendedName>
        <fullName evidence="9">Transmembrane protein 45B</fullName>
    </recommendedName>
</protein>
<evidence type="ECO:0000256" key="3">
    <source>
        <dbReference type="ARBA" id="ARBA00022692"/>
    </source>
</evidence>
<evidence type="ECO:0000256" key="1">
    <source>
        <dbReference type="ARBA" id="ARBA00004141"/>
    </source>
</evidence>
<dbReference type="PANTHER" id="PTHR16007">
    <property type="entry name" value="EPIDIDYMAL MEMBRANE PROTEIN E9-RELATED"/>
    <property type="match status" value="1"/>
</dbReference>
<keyword evidence="5 6" id="KW-0472">Membrane</keyword>
<feature type="transmembrane region" description="Helical" evidence="6">
    <location>
        <begin position="93"/>
        <end position="111"/>
    </location>
</feature>
<keyword evidence="4 6" id="KW-1133">Transmembrane helix</keyword>
<feature type="transmembrane region" description="Helical" evidence="6">
    <location>
        <begin position="221"/>
        <end position="247"/>
    </location>
</feature>
<feature type="transmembrane region" description="Helical" evidence="6">
    <location>
        <begin position="184"/>
        <end position="201"/>
    </location>
</feature>
<dbReference type="GO" id="GO:0016020">
    <property type="term" value="C:membrane"/>
    <property type="evidence" value="ECO:0007669"/>
    <property type="project" value="UniProtKB-SubCell"/>
</dbReference>
<organism evidence="7 8">
    <name type="scientific">Pinctada imbricata</name>
    <name type="common">Atlantic pearl-oyster</name>
    <name type="synonym">Pinctada martensii</name>
    <dbReference type="NCBI Taxonomy" id="66713"/>
    <lineage>
        <taxon>Eukaryota</taxon>
        <taxon>Metazoa</taxon>
        <taxon>Spiralia</taxon>
        <taxon>Lophotrochozoa</taxon>
        <taxon>Mollusca</taxon>
        <taxon>Bivalvia</taxon>
        <taxon>Autobranchia</taxon>
        <taxon>Pteriomorphia</taxon>
        <taxon>Pterioida</taxon>
        <taxon>Pterioidea</taxon>
        <taxon>Pteriidae</taxon>
        <taxon>Pinctada</taxon>
    </lineage>
</organism>
<evidence type="ECO:0000313" key="8">
    <source>
        <dbReference type="Proteomes" id="UP001186944"/>
    </source>
</evidence>
<feature type="transmembrane region" description="Helical" evidence="6">
    <location>
        <begin position="12"/>
        <end position="31"/>
    </location>
</feature>
<keyword evidence="8" id="KW-1185">Reference proteome</keyword>
<comment type="subcellular location">
    <subcellularLocation>
        <location evidence="1">Membrane</location>
        <topology evidence="1">Multi-pass membrane protein</topology>
    </subcellularLocation>
</comment>
<dbReference type="Proteomes" id="UP001186944">
    <property type="component" value="Unassembled WGS sequence"/>
</dbReference>
<evidence type="ECO:0000256" key="4">
    <source>
        <dbReference type="ARBA" id="ARBA00022989"/>
    </source>
</evidence>
<comment type="similarity">
    <text evidence="2">Belongs to the TMEM45 family.</text>
</comment>
<evidence type="ECO:0000313" key="7">
    <source>
        <dbReference type="EMBL" id="KAK3103415.1"/>
    </source>
</evidence>
<feature type="transmembrane region" description="Helical" evidence="6">
    <location>
        <begin position="62"/>
        <end position="81"/>
    </location>
</feature>
<proteinExistence type="inferred from homology"/>
<dbReference type="InterPro" id="IPR042127">
    <property type="entry name" value="TMEM45"/>
</dbReference>